<dbReference type="InterPro" id="IPR002467">
    <property type="entry name" value="Pept_M24A_MAP1"/>
</dbReference>
<sequence>MKDGDIVNIDVTVIKDGWHGDTSRMYFVGTPSVLGRRLVETTHAAMMAGIGAVRPGATLGDVGHAVQQVAEAAGFSIVREYCGHGIGRVYHDDPQVLHYGKPGTGLRLQHGMTFTVEPMVNAGKPHTRVLPDGWTVVTRDHSLSAQWEHTVAVTEDGFEILTPWPDAA</sequence>
<evidence type="ECO:0000256" key="1">
    <source>
        <dbReference type="ARBA" id="ARBA00022438"/>
    </source>
</evidence>
<keyword evidence="1 6" id="KW-0031">Aminopeptidase</keyword>
<keyword evidence="3" id="KW-0479">Metal-binding</keyword>
<dbReference type="PANTHER" id="PTHR43330:SF27">
    <property type="entry name" value="METHIONINE AMINOPEPTIDASE"/>
    <property type="match status" value="1"/>
</dbReference>
<dbReference type="Gene3D" id="3.90.230.10">
    <property type="entry name" value="Creatinase/methionine aminopeptidase superfamily"/>
    <property type="match status" value="1"/>
</dbReference>
<dbReference type="SUPFAM" id="SSF55920">
    <property type="entry name" value="Creatinase/aminopeptidase"/>
    <property type="match status" value="1"/>
</dbReference>
<dbReference type="EMBL" id="AUZZ01001747">
    <property type="protein sequence ID" value="EQD63034.1"/>
    <property type="molecule type" value="Genomic_DNA"/>
</dbReference>
<comment type="caution">
    <text evidence="6">The sequence shown here is derived from an EMBL/GenBank/DDBJ whole genome shotgun (WGS) entry which is preliminary data.</text>
</comment>
<keyword evidence="2" id="KW-0645">Protease</keyword>
<dbReference type="GO" id="GO:0006508">
    <property type="term" value="P:proteolysis"/>
    <property type="evidence" value="ECO:0007669"/>
    <property type="project" value="UniProtKB-KW"/>
</dbReference>
<dbReference type="PRINTS" id="PR00599">
    <property type="entry name" value="MAPEPTIDASE"/>
</dbReference>
<evidence type="ECO:0000259" key="5">
    <source>
        <dbReference type="Pfam" id="PF00557"/>
    </source>
</evidence>
<dbReference type="Pfam" id="PF00557">
    <property type="entry name" value="Peptidase_M24"/>
    <property type="match status" value="1"/>
</dbReference>
<dbReference type="GO" id="GO:0005829">
    <property type="term" value="C:cytosol"/>
    <property type="evidence" value="ECO:0007669"/>
    <property type="project" value="TreeGrafter"/>
</dbReference>
<dbReference type="PROSITE" id="PS00680">
    <property type="entry name" value="MAP_1"/>
    <property type="match status" value="1"/>
</dbReference>
<dbReference type="InterPro" id="IPR000994">
    <property type="entry name" value="Pept_M24"/>
</dbReference>
<evidence type="ECO:0000256" key="2">
    <source>
        <dbReference type="ARBA" id="ARBA00022670"/>
    </source>
</evidence>
<dbReference type="GO" id="GO:0046872">
    <property type="term" value="F:metal ion binding"/>
    <property type="evidence" value="ECO:0007669"/>
    <property type="project" value="UniProtKB-KW"/>
</dbReference>
<evidence type="ECO:0000313" key="6">
    <source>
        <dbReference type="EMBL" id="EQD63034.1"/>
    </source>
</evidence>
<evidence type="ECO:0000256" key="4">
    <source>
        <dbReference type="ARBA" id="ARBA00022801"/>
    </source>
</evidence>
<reference evidence="6" key="1">
    <citation type="submission" date="2013-08" db="EMBL/GenBank/DDBJ databases">
        <authorList>
            <person name="Mendez C."/>
            <person name="Richter M."/>
            <person name="Ferrer M."/>
            <person name="Sanchez J."/>
        </authorList>
    </citation>
    <scope>NUCLEOTIDE SEQUENCE</scope>
</reference>
<dbReference type="PANTHER" id="PTHR43330">
    <property type="entry name" value="METHIONINE AMINOPEPTIDASE"/>
    <property type="match status" value="1"/>
</dbReference>
<dbReference type="InterPro" id="IPR001714">
    <property type="entry name" value="Pept_M24_MAP"/>
</dbReference>
<dbReference type="NCBIfam" id="TIGR00500">
    <property type="entry name" value="met_pdase_I"/>
    <property type="match status" value="1"/>
</dbReference>
<dbReference type="CDD" id="cd01086">
    <property type="entry name" value="MetAP1"/>
    <property type="match status" value="1"/>
</dbReference>
<name>T1CBF2_9ZZZZ</name>
<dbReference type="InterPro" id="IPR036005">
    <property type="entry name" value="Creatinase/aminopeptidase-like"/>
</dbReference>
<accession>T1CBF2</accession>
<protein>
    <submittedName>
        <fullName evidence="6">Methionine aminopeptidase, type I</fullName>
    </submittedName>
</protein>
<dbReference type="AlphaFoldDB" id="T1CBF2"/>
<proteinExistence type="predicted"/>
<evidence type="ECO:0000256" key="3">
    <source>
        <dbReference type="ARBA" id="ARBA00022723"/>
    </source>
</evidence>
<gene>
    <name evidence="6" type="ORF">B2A_02562</name>
</gene>
<feature type="domain" description="Peptidase M24" evidence="5">
    <location>
        <begin position="1"/>
        <end position="155"/>
    </location>
</feature>
<dbReference type="GO" id="GO:0070006">
    <property type="term" value="F:metalloaminopeptidase activity"/>
    <property type="evidence" value="ECO:0007669"/>
    <property type="project" value="InterPro"/>
</dbReference>
<reference evidence="6" key="2">
    <citation type="journal article" date="2014" name="ISME J.">
        <title>Microbial stratification in low pH oxic and suboxic macroscopic growths along an acid mine drainage.</title>
        <authorList>
            <person name="Mendez-Garcia C."/>
            <person name="Mesa V."/>
            <person name="Sprenger R.R."/>
            <person name="Richter M."/>
            <person name="Diez M.S."/>
            <person name="Solano J."/>
            <person name="Bargiela R."/>
            <person name="Golyshina O.V."/>
            <person name="Manteca A."/>
            <person name="Ramos J.L."/>
            <person name="Gallego J.R."/>
            <person name="Llorente I."/>
            <person name="Martins Dos Santos V.A."/>
            <person name="Jensen O.N."/>
            <person name="Pelaez A.I."/>
            <person name="Sanchez J."/>
            <person name="Ferrer M."/>
        </authorList>
    </citation>
    <scope>NUCLEOTIDE SEQUENCE</scope>
</reference>
<organism evidence="6">
    <name type="scientific">mine drainage metagenome</name>
    <dbReference type="NCBI Taxonomy" id="410659"/>
    <lineage>
        <taxon>unclassified sequences</taxon>
        <taxon>metagenomes</taxon>
        <taxon>ecological metagenomes</taxon>
    </lineage>
</organism>
<keyword evidence="4" id="KW-0378">Hydrolase</keyword>